<name>A0ABR2HH60_9EUKA</name>
<evidence type="ECO:0000313" key="2">
    <source>
        <dbReference type="EMBL" id="KAK8846433.1"/>
    </source>
</evidence>
<reference evidence="2 3" key="1">
    <citation type="submission" date="2024-04" db="EMBL/GenBank/DDBJ databases">
        <title>Tritrichomonas musculus Genome.</title>
        <authorList>
            <person name="Alves-Ferreira E."/>
            <person name="Grigg M."/>
            <person name="Lorenzi H."/>
            <person name="Galac M."/>
        </authorList>
    </citation>
    <scope>NUCLEOTIDE SEQUENCE [LARGE SCALE GENOMIC DNA]</scope>
    <source>
        <strain evidence="2 3">EAF2021</strain>
    </source>
</reference>
<dbReference type="EMBL" id="JAPFFF010000029">
    <property type="protein sequence ID" value="KAK8846433.1"/>
    <property type="molecule type" value="Genomic_DNA"/>
</dbReference>
<accession>A0ABR2HH60</accession>
<keyword evidence="1" id="KW-0472">Membrane</keyword>
<gene>
    <name evidence="2" type="ORF">M9Y10_020454</name>
</gene>
<keyword evidence="1" id="KW-0812">Transmembrane</keyword>
<dbReference type="PANTHER" id="PTHR24159">
    <property type="match status" value="1"/>
</dbReference>
<keyword evidence="1" id="KW-1133">Transmembrane helix</keyword>
<comment type="caution">
    <text evidence="2">The sequence shown here is derived from an EMBL/GenBank/DDBJ whole genome shotgun (WGS) entry which is preliminary data.</text>
</comment>
<evidence type="ECO:0008006" key="4">
    <source>
        <dbReference type="Google" id="ProtNLM"/>
    </source>
</evidence>
<proteinExistence type="predicted"/>
<dbReference type="InterPro" id="IPR036770">
    <property type="entry name" value="Ankyrin_rpt-contain_sf"/>
</dbReference>
<dbReference type="SUPFAM" id="SSF48403">
    <property type="entry name" value="Ankyrin repeat"/>
    <property type="match status" value="1"/>
</dbReference>
<evidence type="ECO:0000256" key="1">
    <source>
        <dbReference type="SAM" id="Phobius"/>
    </source>
</evidence>
<dbReference type="PANTHER" id="PTHR24159:SF5">
    <property type="entry name" value="ANK_REP_REGION DOMAIN-CONTAINING PROTEIN"/>
    <property type="match status" value="1"/>
</dbReference>
<protein>
    <recommendedName>
        <fullName evidence="4">DUF3447 domain-containing protein</fullName>
    </recommendedName>
</protein>
<evidence type="ECO:0000313" key="3">
    <source>
        <dbReference type="Proteomes" id="UP001470230"/>
    </source>
</evidence>
<organism evidence="2 3">
    <name type="scientific">Tritrichomonas musculus</name>
    <dbReference type="NCBI Taxonomy" id="1915356"/>
    <lineage>
        <taxon>Eukaryota</taxon>
        <taxon>Metamonada</taxon>
        <taxon>Parabasalia</taxon>
        <taxon>Tritrichomonadida</taxon>
        <taxon>Tritrichomonadidae</taxon>
        <taxon>Tritrichomonas</taxon>
    </lineage>
</organism>
<dbReference type="Proteomes" id="UP001470230">
    <property type="component" value="Unassembled WGS sequence"/>
</dbReference>
<keyword evidence="3" id="KW-1185">Reference proteome</keyword>
<feature type="transmembrane region" description="Helical" evidence="1">
    <location>
        <begin position="347"/>
        <end position="366"/>
    </location>
</feature>
<sequence length="384" mass="45947">MRENNDIVEFINEKKEMYDVLLDYLENGDSNLDFLLNTMNVHFFLEDKDELNEFIRLLFKISNHHQRQPDLFAKIKQILDIISNSIKKTYSNIDIFKIFCKNKLFLLYLIEKNVISIDNTIVNLIMEKSEPNSSKFCHFFYPEIEFFINEEKRKEIKKELLNIDPQIFTNFESNRQKGENDSYICKLIRNDLIDDFISHVTRTNLSLSSKIKSSLFETNNFLIKNESSLIEYAAFFGSIQIFRYLQLSHVKMTPSLWLYAIHGRNAELIHLLEENQVELDDKTYEKYLKESIKCHHNDIASYFLNNFANETEEQLNDDFEFTFKNNVVAYAFQYRNYSFIDKEINHIYVFFYSCLFNLFPLVKLFLKTKDVSYNYKIISNSFSF</sequence>